<sequence length="472" mass="53895">MENVREICKQHTNLTEDEIKEIEELSKHLPTMANLNEASVFIDCPTENNNHIIVVAEAMPDQNDVLYHNSVIKQNAYERFEPAVFEVFKTKKSVYHHRGMSQEGKVIEQNVTPIIHNNRVIAALIMEKDISNQLLEENKMKALTEATYTLSQIVSHPSEKQLFFSDMIDESLFDIDQDLIIRYFNLTAEKLVKDIVGIDCKMGLSFVELFPNIEEMLTDGQVITIKERKLQGHYFQVKCIRLFDDLGNVSGHIIMLHDITDLKEKEKELVSKSVALREVHHRVKNNLQTVASLLRLQMRRGIPDESKHYFEESLNRILSIASVYEVILDGSYADQVDIGKLIVKIGNMLVSTGNAQHLHIRYDIQETFYLSSNIAVSVALIANELITNCVTHAFNQQEEGHIDVVFEKNNKTGKILLMVQDDGKEEQGDYKQSFGLNIINTITENDLEGKFTIGRNHLGTLGKVVFDDWGSH</sequence>
<evidence type="ECO:0000256" key="6">
    <source>
        <dbReference type="ARBA" id="ARBA00022777"/>
    </source>
</evidence>
<dbReference type="Pfam" id="PF07568">
    <property type="entry name" value="HisKA_2"/>
    <property type="match status" value="1"/>
</dbReference>
<feature type="domain" description="Histidine kinase PdtaS GAF" evidence="9">
    <location>
        <begin position="5"/>
        <end position="146"/>
    </location>
</feature>
<feature type="domain" description="Signal transduction histidine kinase subgroup 2 dimerisation and phosphoacceptor" evidence="8">
    <location>
        <begin position="278"/>
        <end position="351"/>
    </location>
</feature>
<evidence type="ECO:0000313" key="10">
    <source>
        <dbReference type="EMBL" id="KKB25614.1"/>
    </source>
</evidence>
<keyword evidence="5" id="KW-0547">Nucleotide-binding</keyword>
<keyword evidence="7" id="KW-0067">ATP-binding</keyword>
<evidence type="ECO:0000256" key="7">
    <source>
        <dbReference type="ARBA" id="ARBA00022840"/>
    </source>
</evidence>
<dbReference type="InterPro" id="IPR038424">
    <property type="entry name" value="H_kinase_PdtaS_GAF_sf"/>
</dbReference>
<dbReference type="PANTHER" id="PTHR41523">
    <property type="entry name" value="TWO-COMPONENT SYSTEM SENSOR PROTEIN"/>
    <property type="match status" value="1"/>
</dbReference>
<dbReference type="Gene3D" id="3.30.565.10">
    <property type="entry name" value="Histidine kinase-like ATPase, C-terminal domain"/>
    <property type="match status" value="1"/>
</dbReference>
<accession>A0AAJ0JPH0</accession>
<organism evidence="10 11">
    <name type="scientific">Staphylococcus carnosus</name>
    <dbReference type="NCBI Taxonomy" id="1281"/>
    <lineage>
        <taxon>Bacteria</taxon>
        <taxon>Bacillati</taxon>
        <taxon>Bacillota</taxon>
        <taxon>Bacilli</taxon>
        <taxon>Bacillales</taxon>
        <taxon>Staphylococcaceae</taxon>
        <taxon>Staphylococcus</taxon>
    </lineage>
</organism>
<reference evidence="10 11" key="1">
    <citation type="submission" date="2015-03" db="EMBL/GenBank/DDBJ databases">
        <title>Draft Genome Sequence of S. carnosus subsp. utilis LTH 7013, Isolated from South Tirolean Ham.</title>
        <authorList>
            <person name="Mueller A."/>
            <person name="Huptas C."/>
            <person name="Wenning M."/>
            <person name="Weiss A."/>
            <person name="Schmidt H."/>
        </authorList>
    </citation>
    <scope>NUCLEOTIDE SEQUENCE [LARGE SCALE GENOMIC DNA]</scope>
    <source>
        <strain evidence="10 11">LTH7013</strain>
    </source>
</reference>
<evidence type="ECO:0000259" key="9">
    <source>
        <dbReference type="Pfam" id="PF12282"/>
    </source>
</evidence>
<dbReference type="SUPFAM" id="SSF55874">
    <property type="entry name" value="ATPase domain of HSP90 chaperone/DNA topoisomerase II/histidine kinase"/>
    <property type="match status" value="1"/>
</dbReference>
<dbReference type="Gene3D" id="3.30.450.20">
    <property type="entry name" value="PAS domain"/>
    <property type="match status" value="1"/>
</dbReference>
<dbReference type="AlphaFoldDB" id="A0AAJ0JPH0"/>
<comment type="catalytic activity">
    <reaction evidence="1">
        <text>ATP + protein L-histidine = ADP + protein N-phospho-L-histidine.</text>
        <dbReference type="EC" id="2.7.13.3"/>
    </reaction>
</comment>
<comment type="caution">
    <text evidence="10">The sequence shown here is derived from an EMBL/GenBank/DDBJ whole genome shotgun (WGS) entry which is preliminary data.</text>
</comment>
<dbReference type="PANTHER" id="PTHR41523:SF8">
    <property type="entry name" value="ETHYLENE RESPONSE SENSOR PROTEIN"/>
    <property type="match status" value="1"/>
</dbReference>
<keyword evidence="4" id="KW-0808">Transferase</keyword>
<evidence type="ECO:0000256" key="5">
    <source>
        <dbReference type="ARBA" id="ARBA00022741"/>
    </source>
</evidence>
<dbReference type="EMBL" id="LAIU01000003">
    <property type="protein sequence ID" value="KKB25614.1"/>
    <property type="molecule type" value="Genomic_DNA"/>
</dbReference>
<evidence type="ECO:0000256" key="3">
    <source>
        <dbReference type="ARBA" id="ARBA00022553"/>
    </source>
</evidence>
<dbReference type="GO" id="GO:0005524">
    <property type="term" value="F:ATP binding"/>
    <property type="evidence" value="ECO:0007669"/>
    <property type="project" value="UniProtKB-KW"/>
</dbReference>
<dbReference type="Gene3D" id="3.30.450.280">
    <property type="entry name" value="GAF domain"/>
    <property type="match status" value="1"/>
</dbReference>
<proteinExistence type="predicted"/>
<evidence type="ECO:0000313" key="11">
    <source>
        <dbReference type="Proteomes" id="UP000033530"/>
    </source>
</evidence>
<dbReference type="GO" id="GO:0004673">
    <property type="term" value="F:protein histidine kinase activity"/>
    <property type="evidence" value="ECO:0007669"/>
    <property type="project" value="UniProtKB-EC"/>
</dbReference>
<dbReference type="EC" id="2.7.13.3" evidence="2"/>
<dbReference type="InterPro" id="IPR036890">
    <property type="entry name" value="HATPase_C_sf"/>
</dbReference>
<keyword evidence="6" id="KW-0418">Kinase</keyword>
<dbReference type="InterPro" id="IPR011495">
    <property type="entry name" value="Sig_transdc_His_kin_sub2_dim/P"/>
</dbReference>
<dbReference type="InterPro" id="IPR022066">
    <property type="entry name" value="PdtaS_GAF"/>
</dbReference>
<dbReference type="RefSeq" id="WP_046099839.1">
    <property type="nucleotide sequence ID" value="NZ_BKAP01000006.1"/>
</dbReference>
<gene>
    <name evidence="10" type="ORF">VV61_05875</name>
</gene>
<dbReference type="Proteomes" id="UP000033530">
    <property type="component" value="Unassembled WGS sequence"/>
</dbReference>
<keyword evidence="3" id="KW-0597">Phosphoprotein</keyword>
<evidence type="ECO:0000256" key="4">
    <source>
        <dbReference type="ARBA" id="ARBA00022679"/>
    </source>
</evidence>
<dbReference type="Pfam" id="PF12282">
    <property type="entry name" value="GAF_PdtaS"/>
    <property type="match status" value="1"/>
</dbReference>
<evidence type="ECO:0000256" key="1">
    <source>
        <dbReference type="ARBA" id="ARBA00000085"/>
    </source>
</evidence>
<evidence type="ECO:0000259" key="8">
    <source>
        <dbReference type="Pfam" id="PF07568"/>
    </source>
</evidence>
<evidence type="ECO:0000256" key="2">
    <source>
        <dbReference type="ARBA" id="ARBA00012438"/>
    </source>
</evidence>
<name>A0AAJ0JPH0_STACA</name>
<protein>
    <recommendedName>
        <fullName evidence="2">histidine kinase</fullName>
        <ecNumber evidence="2">2.7.13.3</ecNumber>
    </recommendedName>
</protein>